<dbReference type="EMBL" id="CACRUX010000015">
    <property type="protein sequence ID" value="VYT78205.1"/>
    <property type="molecule type" value="Genomic_DNA"/>
</dbReference>
<dbReference type="InterPro" id="IPR004992">
    <property type="entry name" value="EutN_CcmL"/>
</dbReference>
<protein>
    <submittedName>
        <fullName evidence="4">Carbon dioxide concentrating mechanism protein CcmL</fullName>
    </submittedName>
</protein>
<dbReference type="PANTHER" id="PTHR36539:SF2">
    <property type="entry name" value="ETHANOLAMINE UTILIZATION PROTEIN"/>
    <property type="match status" value="1"/>
</dbReference>
<dbReference type="Pfam" id="PF03319">
    <property type="entry name" value="EutN_CcmL"/>
    <property type="match status" value="1"/>
</dbReference>
<dbReference type="PROSITE" id="PS51932">
    <property type="entry name" value="BMV"/>
    <property type="match status" value="1"/>
</dbReference>
<dbReference type="InterPro" id="IPR036677">
    <property type="entry name" value="EutN_CcmL_sf"/>
</dbReference>
<keyword evidence="3" id="KW-1283">Bacterial microcompartment</keyword>
<keyword evidence="2" id="KW-1282">Carboxysome</keyword>
<organism evidence="4">
    <name type="scientific">Veillonella ratti</name>
    <dbReference type="NCBI Taxonomy" id="103892"/>
    <lineage>
        <taxon>Bacteria</taxon>
        <taxon>Bacillati</taxon>
        <taxon>Bacillota</taxon>
        <taxon>Negativicutes</taxon>
        <taxon>Veillonellales</taxon>
        <taxon>Veillonellaceae</taxon>
        <taxon>Veillonella</taxon>
    </lineage>
</organism>
<dbReference type="RefSeq" id="WP_021842182.1">
    <property type="nucleotide sequence ID" value="NZ_CALERR010000004.1"/>
</dbReference>
<evidence type="ECO:0000313" key="4">
    <source>
        <dbReference type="EMBL" id="VYT78205.1"/>
    </source>
</evidence>
<proteinExistence type="predicted"/>
<evidence type="ECO:0000256" key="3">
    <source>
        <dbReference type="ARBA" id="ARBA00024446"/>
    </source>
</evidence>
<dbReference type="PANTHER" id="PTHR36539">
    <property type="entry name" value="ETHANOLAMINE UTILIZATION PROTEIN EUTN"/>
    <property type="match status" value="1"/>
</dbReference>
<evidence type="ECO:0000256" key="2">
    <source>
        <dbReference type="ARBA" id="ARBA00023669"/>
    </source>
</evidence>
<dbReference type="Gene3D" id="2.40.50.220">
    <property type="entry name" value="EutN/Ccml"/>
    <property type="match status" value="1"/>
</dbReference>
<dbReference type="CDD" id="cd01614">
    <property type="entry name" value="EutN_CcmL"/>
    <property type="match status" value="1"/>
</dbReference>
<sequence>MLIAKVIGSLWSTRKDEKLNGWKFMIVRELEVDGVTEKESFVAADNAGSGIGDTVLVTLGAAARISAENLNTPIDAMIVGVIDSIDTAG</sequence>
<accession>A0A6N2ZF33</accession>
<comment type="subcellular location">
    <subcellularLocation>
        <location evidence="1">Carboxysome</location>
    </subcellularLocation>
</comment>
<dbReference type="AlphaFoldDB" id="A0A6N2ZF33"/>
<dbReference type="GO" id="GO:0031470">
    <property type="term" value="C:carboxysome"/>
    <property type="evidence" value="ECO:0007669"/>
    <property type="project" value="UniProtKB-SubCell"/>
</dbReference>
<dbReference type="SUPFAM" id="SSF159133">
    <property type="entry name" value="EutN/CcmL-like"/>
    <property type="match status" value="1"/>
</dbReference>
<reference evidence="4" key="1">
    <citation type="submission" date="2019-11" db="EMBL/GenBank/DDBJ databases">
        <authorList>
            <person name="Feng L."/>
        </authorList>
    </citation>
    <scope>NUCLEOTIDE SEQUENCE</scope>
    <source>
        <strain evidence="4">VrattiLFYP33</strain>
    </source>
</reference>
<name>A0A6N2ZF33_9FIRM</name>
<evidence type="ECO:0000256" key="1">
    <source>
        <dbReference type="ARBA" id="ARBA00023587"/>
    </source>
</evidence>
<gene>
    <name evidence="4" type="primary">ccmL_2</name>
    <name evidence="4" type="ORF">VRLFYP33_00519</name>
</gene>